<comment type="caution">
    <text evidence="3">The sequence shown here is derived from an EMBL/GenBank/DDBJ whole genome shotgun (WGS) entry which is preliminary data.</text>
</comment>
<dbReference type="PANTHER" id="PTHR37957">
    <property type="entry name" value="BLR7070 PROTEIN"/>
    <property type="match status" value="1"/>
</dbReference>
<dbReference type="Pfam" id="PF13449">
    <property type="entry name" value="Phytase-like"/>
    <property type="match status" value="1"/>
</dbReference>
<keyword evidence="1" id="KW-0732">Signal</keyword>
<feature type="chain" id="PRO_5047543240" evidence="1">
    <location>
        <begin position="22"/>
        <end position="449"/>
    </location>
</feature>
<dbReference type="InterPro" id="IPR027372">
    <property type="entry name" value="Phytase-like_dom"/>
</dbReference>
<evidence type="ECO:0000259" key="2">
    <source>
        <dbReference type="Pfam" id="PF13449"/>
    </source>
</evidence>
<gene>
    <name evidence="3" type="ORF">ACJHVH_03490</name>
</gene>
<accession>A0ABW8U4I3</accession>
<evidence type="ECO:0000313" key="4">
    <source>
        <dbReference type="Proteomes" id="UP001624684"/>
    </source>
</evidence>
<reference evidence="3 4" key="1">
    <citation type="submission" date="2024-11" db="EMBL/GenBank/DDBJ databases">
        <title>First Report of Moraxella oculi in Brazil in an Infectious Bovine Keratoconjunctivitis Outbreak.</title>
        <authorList>
            <person name="Carvalho C.V."/>
            <person name="Domingues R."/>
            <person name="Coutinho C."/>
            <person name="Honorio N.T.B.S."/>
            <person name="Faza D.R.L.R."/>
            <person name="Carvalho W.A."/>
            <person name="Machado A.B.F."/>
            <person name="Martins M.F."/>
            <person name="Gaspar E.B."/>
        </authorList>
    </citation>
    <scope>NUCLEOTIDE SEQUENCE [LARGE SCALE GENOMIC DNA]</scope>
    <source>
        <strain evidence="3 4">2117LE</strain>
    </source>
</reference>
<proteinExistence type="predicted"/>
<sequence>MKQTTIWTILLTPTLLNIAVAQTPIKTPAVLAGHAVQPAKSFIQAPPDAPKSLHTSGKFTTAVRTDTLGVIMGKSATRPTGISLPFRGQPLQGYSGIQRMQDGSFWILTDNGAGSKANSPDFMLHLSNYDIDFKTGEFYKKKTIFLKDPNKIAPFHIINEATDSRYLTGADFDPESFQIIDDALWIGDEFGPYLIKADMNGTVLAIFESQLQGIPLISPDHHKMRTPATPKGTFTFNVRRSKGFEGMASYGKYLYPMLEGALWDINTDNNQNKDGTAYLNIMQFDTQQQAWTDKVWYYPLESPTHAIGDFNMIDANRALVIERDDGEGVVKYACKNGMNQSRCFNNLPKFKRVYLIKFDDSHVNDFVQKLGYVDLLDIKDPNKIAKKPLSGHVFEFPFFTIENVDVVDDTHIIVGNDNNLPFSSSRLPNVADDNEMILLSTPELLNLGK</sequence>
<dbReference type="RefSeq" id="WP_407068772.1">
    <property type="nucleotide sequence ID" value="NZ_JBJJXE010000003.1"/>
</dbReference>
<feature type="signal peptide" evidence="1">
    <location>
        <begin position="1"/>
        <end position="21"/>
    </location>
</feature>
<dbReference type="Proteomes" id="UP001624684">
    <property type="component" value="Unassembled WGS sequence"/>
</dbReference>
<evidence type="ECO:0000313" key="3">
    <source>
        <dbReference type="EMBL" id="MFL1732063.1"/>
    </source>
</evidence>
<organism evidence="3 4">
    <name type="scientific">Moraxella oculi</name>
    <dbReference type="NCBI Taxonomy" id="2940516"/>
    <lineage>
        <taxon>Bacteria</taxon>
        <taxon>Pseudomonadati</taxon>
        <taxon>Pseudomonadota</taxon>
        <taxon>Gammaproteobacteria</taxon>
        <taxon>Moraxellales</taxon>
        <taxon>Moraxellaceae</taxon>
        <taxon>Moraxella</taxon>
    </lineage>
</organism>
<dbReference type="PANTHER" id="PTHR37957:SF1">
    <property type="entry name" value="PHYTASE-LIKE DOMAIN-CONTAINING PROTEIN"/>
    <property type="match status" value="1"/>
</dbReference>
<name>A0ABW8U4I3_9GAMM</name>
<protein>
    <submittedName>
        <fullName evidence="3">Esterase-like activity of phytase family protein</fullName>
    </submittedName>
</protein>
<evidence type="ECO:0000256" key="1">
    <source>
        <dbReference type="SAM" id="SignalP"/>
    </source>
</evidence>
<keyword evidence="4" id="KW-1185">Reference proteome</keyword>
<dbReference type="EMBL" id="JBJJXE010000003">
    <property type="protein sequence ID" value="MFL1732063.1"/>
    <property type="molecule type" value="Genomic_DNA"/>
</dbReference>
<feature type="domain" description="Phytase-like" evidence="2">
    <location>
        <begin position="89"/>
        <end position="419"/>
    </location>
</feature>